<dbReference type="Proteomes" id="UP001153712">
    <property type="component" value="Chromosome 5"/>
</dbReference>
<protein>
    <submittedName>
        <fullName evidence="2">Uncharacterized protein</fullName>
    </submittedName>
</protein>
<dbReference type="AlphaFoldDB" id="A0A9N9XPJ7"/>
<evidence type="ECO:0000256" key="1">
    <source>
        <dbReference type="SAM" id="Phobius"/>
    </source>
</evidence>
<keyword evidence="1" id="KW-0812">Transmembrane</keyword>
<keyword evidence="1" id="KW-0472">Membrane</keyword>
<feature type="transmembrane region" description="Helical" evidence="1">
    <location>
        <begin position="30"/>
        <end position="47"/>
    </location>
</feature>
<keyword evidence="1" id="KW-1133">Transmembrane helix</keyword>
<reference evidence="2" key="1">
    <citation type="submission" date="2022-01" db="EMBL/GenBank/DDBJ databases">
        <authorList>
            <person name="King R."/>
        </authorList>
    </citation>
    <scope>NUCLEOTIDE SEQUENCE</scope>
</reference>
<dbReference type="EMBL" id="OU900098">
    <property type="protein sequence ID" value="CAG9862313.1"/>
    <property type="molecule type" value="Genomic_DNA"/>
</dbReference>
<evidence type="ECO:0000313" key="2">
    <source>
        <dbReference type="EMBL" id="CAG9862313.1"/>
    </source>
</evidence>
<accession>A0A9N9XPJ7</accession>
<proteinExistence type="predicted"/>
<keyword evidence="3" id="KW-1185">Reference proteome</keyword>
<organism evidence="2 3">
    <name type="scientific">Phyllotreta striolata</name>
    <name type="common">Striped flea beetle</name>
    <name type="synonym">Crioceris striolata</name>
    <dbReference type="NCBI Taxonomy" id="444603"/>
    <lineage>
        <taxon>Eukaryota</taxon>
        <taxon>Metazoa</taxon>
        <taxon>Ecdysozoa</taxon>
        <taxon>Arthropoda</taxon>
        <taxon>Hexapoda</taxon>
        <taxon>Insecta</taxon>
        <taxon>Pterygota</taxon>
        <taxon>Neoptera</taxon>
        <taxon>Endopterygota</taxon>
        <taxon>Coleoptera</taxon>
        <taxon>Polyphaga</taxon>
        <taxon>Cucujiformia</taxon>
        <taxon>Chrysomeloidea</taxon>
        <taxon>Chrysomelidae</taxon>
        <taxon>Galerucinae</taxon>
        <taxon>Alticini</taxon>
        <taxon>Phyllotreta</taxon>
    </lineage>
</organism>
<gene>
    <name evidence="2" type="ORF">PHYEVI_LOCUS8630</name>
</gene>
<evidence type="ECO:0000313" key="3">
    <source>
        <dbReference type="Proteomes" id="UP001153712"/>
    </source>
</evidence>
<name>A0A9N9XPJ7_PHYSR</name>
<sequence length="261" mass="29999">MEELLGHISKIISNHIAIHLYSYPHFSVEILLAVALCVSQLLLIFELNDIFKRTNTRAIENLRIQHPQALKQITANGSLNSLSRIETQVFPQKIETTTTRQSYYAPFSRRAARKASTRSNVGWLVPKRRSSMLNNPHLDRVEHLLAMTPSDYVRQDRERKEREAGLKSCIHSLTSLLERALSAESGLESESKEAIRRSLMSLRSNFDGRLFHNHLWISSSDCGDGKTVKRSRDGDDGASDFDEFYVDRSFEVIRDDRRKRN</sequence>
<dbReference type="OrthoDB" id="6717296at2759"/>